<keyword evidence="1" id="KW-0378">Hydrolase</keyword>
<evidence type="ECO:0000313" key="4">
    <source>
        <dbReference type="Proteomes" id="UP000053259"/>
    </source>
</evidence>
<dbReference type="RefSeq" id="XP_016219015.1">
    <property type="nucleotide sequence ID" value="XM_016352758.1"/>
</dbReference>
<dbReference type="SUPFAM" id="SSF53474">
    <property type="entry name" value="alpha/beta-Hydrolases"/>
    <property type="match status" value="1"/>
</dbReference>
<dbReference type="InterPro" id="IPR029058">
    <property type="entry name" value="AB_hydrolase_fold"/>
</dbReference>
<dbReference type="PANTHER" id="PTHR48081">
    <property type="entry name" value="AB HYDROLASE SUPERFAMILY PROTEIN C4A8.06C"/>
    <property type="match status" value="1"/>
</dbReference>
<dbReference type="AlphaFoldDB" id="A0A0D1Y267"/>
<reference evidence="3 4" key="1">
    <citation type="submission" date="2015-01" db="EMBL/GenBank/DDBJ databases">
        <title>The Genome Sequence of Ochroconis gallopava CBS43764.</title>
        <authorList>
            <consortium name="The Broad Institute Genomics Platform"/>
            <person name="Cuomo C."/>
            <person name="de Hoog S."/>
            <person name="Gorbushina A."/>
            <person name="Stielow B."/>
            <person name="Teixiera M."/>
            <person name="Abouelleil A."/>
            <person name="Chapman S.B."/>
            <person name="Priest M."/>
            <person name="Young S.K."/>
            <person name="Wortman J."/>
            <person name="Nusbaum C."/>
            <person name="Birren B."/>
        </authorList>
    </citation>
    <scope>NUCLEOTIDE SEQUENCE [LARGE SCALE GENOMIC DNA]</scope>
    <source>
        <strain evidence="3 4">CBS 43764</strain>
    </source>
</reference>
<dbReference type="Gene3D" id="3.40.50.1820">
    <property type="entry name" value="alpha/beta hydrolase"/>
    <property type="match status" value="1"/>
</dbReference>
<dbReference type="GeneID" id="27308055"/>
<accession>A0A0D1Y267</accession>
<sequence>MSLQDASTWPQYATIDPEFDAALKAIGKLPSLDGPDVPTLRKIVLGFIEQAAAATGPPDYSGVKKSTIEIPTRDGSSIPALLYQPESPPSSGSPLAVLYHGGGFCVGIPEMEEPFALQLVRNNGAVAISVDYRMAPEHVFPTPITDSFDALKWAAKSAASLGADPTKGFLVGGLSAGGNISAVLSHLARDEKLNPPLTAVWLDCPALVSQEVLPEKYRKDHSSYQQNADAPLLDVKSIDFFMRNYKPVVSDPQLNPLLWPGGHKDLPPHLIQCAGLDPLRDDSLIYSRELKEQGVQVTTFVYQGVPHGFGPAFPQISAAQKFVKDRAEWVTAQLGKR</sequence>
<name>A0A0D1Y267_9PEZI</name>
<gene>
    <name evidence="3" type="ORF">PV09_00082</name>
</gene>
<dbReference type="InterPro" id="IPR013094">
    <property type="entry name" value="AB_hydrolase_3"/>
</dbReference>
<dbReference type="STRING" id="253628.A0A0D1Y267"/>
<dbReference type="HOGENOM" id="CLU_012494_6_3_1"/>
<evidence type="ECO:0000256" key="1">
    <source>
        <dbReference type="ARBA" id="ARBA00022801"/>
    </source>
</evidence>
<dbReference type="Proteomes" id="UP000053259">
    <property type="component" value="Unassembled WGS sequence"/>
</dbReference>
<dbReference type="PANTHER" id="PTHR48081:SF8">
    <property type="entry name" value="ALPHA_BETA HYDROLASE FOLD-3 DOMAIN-CONTAINING PROTEIN-RELATED"/>
    <property type="match status" value="1"/>
</dbReference>
<dbReference type="InterPro" id="IPR050300">
    <property type="entry name" value="GDXG_lipolytic_enzyme"/>
</dbReference>
<proteinExistence type="predicted"/>
<evidence type="ECO:0000313" key="3">
    <source>
        <dbReference type="EMBL" id="KIW09146.1"/>
    </source>
</evidence>
<feature type="domain" description="Alpha/beta hydrolase fold-3" evidence="2">
    <location>
        <begin position="97"/>
        <end position="309"/>
    </location>
</feature>
<dbReference type="EMBL" id="KN847529">
    <property type="protein sequence ID" value="KIW09146.1"/>
    <property type="molecule type" value="Genomic_DNA"/>
</dbReference>
<dbReference type="Pfam" id="PF07859">
    <property type="entry name" value="Abhydrolase_3"/>
    <property type="match status" value="1"/>
</dbReference>
<dbReference type="InParanoid" id="A0A0D1Y267"/>
<evidence type="ECO:0000259" key="2">
    <source>
        <dbReference type="Pfam" id="PF07859"/>
    </source>
</evidence>
<dbReference type="GO" id="GO:0016787">
    <property type="term" value="F:hydrolase activity"/>
    <property type="evidence" value="ECO:0007669"/>
    <property type="project" value="UniProtKB-KW"/>
</dbReference>
<protein>
    <recommendedName>
        <fullName evidence="2">Alpha/beta hydrolase fold-3 domain-containing protein</fullName>
    </recommendedName>
</protein>
<dbReference type="VEuPathDB" id="FungiDB:PV09_00082"/>
<organism evidence="3 4">
    <name type="scientific">Verruconis gallopava</name>
    <dbReference type="NCBI Taxonomy" id="253628"/>
    <lineage>
        <taxon>Eukaryota</taxon>
        <taxon>Fungi</taxon>
        <taxon>Dikarya</taxon>
        <taxon>Ascomycota</taxon>
        <taxon>Pezizomycotina</taxon>
        <taxon>Dothideomycetes</taxon>
        <taxon>Pleosporomycetidae</taxon>
        <taxon>Venturiales</taxon>
        <taxon>Sympoventuriaceae</taxon>
        <taxon>Verruconis</taxon>
    </lineage>
</organism>
<keyword evidence="4" id="KW-1185">Reference proteome</keyword>
<dbReference type="OrthoDB" id="408631at2759"/>